<evidence type="ECO:0000313" key="1">
    <source>
        <dbReference type="EMBL" id="MFC7014887.1"/>
    </source>
</evidence>
<dbReference type="RefSeq" id="WP_229881136.1">
    <property type="nucleotide sequence ID" value="NZ_BMWA01000016.1"/>
</dbReference>
<evidence type="ECO:0000313" key="2">
    <source>
        <dbReference type="Proteomes" id="UP001596409"/>
    </source>
</evidence>
<name>A0ABW2E845_9ACTN</name>
<sequence>MFRDHIPTREALLRHSAELFDLVRQDLLRPGIGRRYPLKDAAQAHVDIESRATSGKLSLFP</sequence>
<reference evidence="2" key="1">
    <citation type="journal article" date="2019" name="Int. J. Syst. Evol. Microbiol.">
        <title>The Global Catalogue of Microorganisms (GCM) 10K type strain sequencing project: providing services to taxonomists for standard genome sequencing and annotation.</title>
        <authorList>
            <consortium name="The Broad Institute Genomics Platform"/>
            <consortium name="The Broad Institute Genome Sequencing Center for Infectious Disease"/>
            <person name="Wu L."/>
            <person name="Ma J."/>
        </authorList>
    </citation>
    <scope>NUCLEOTIDE SEQUENCE [LARGE SCALE GENOMIC DNA]</scope>
    <source>
        <strain evidence="2">JCM 4855</strain>
    </source>
</reference>
<keyword evidence="2" id="KW-1185">Reference proteome</keyword>
<dbReference type="EMBL" id="JBHSYM010000057">
    <property type="protein sequence ID" value="MFC7014887.1"/>
    <property type="molecule type" value="Genomic_DNA"/>
</dbReference>
<dbReference type="Pfam" id="PF13602">
    <property type="entry name" value="ADH_zinc_N_2"/>
    <property type="match status" value="1"/>
</dbReference>
<comment type="caution">
    <text evidence="1">The sequence shown here is derived from an EMBL/GenBank/DDBJ whole genome shotgun (WGS) entry which is preliminary data.</text>
</comment>
<accession>A0ABW2E845</accession>
<dbReference type="Gene3D" id="3.90.180.10">
    <property type="entry name" value="Medium-chain alcohol dehydrogenases, catalytic domain"/>
    <property type="match status" value="1"/>
</dbReference>
<protein>
    <submittedName>
        <fullName evidence="1">Zinc-binding dehydrogenase</fullName>
    </submittedName>
</protein>
<gene>
    <name evidence="1" type="ORF">ACFQMH_24905</name>
</gene>
<proteinExistence type="predicted"/>
<dbReference type="Proteomes" id="UP001596409">
    <property type="component" value="Unassembled WGS sequence"/>
</dbReference>
<organism evidence="1 2">
    <name type="scientific">Streptomyces viridiviolaceus</name>
    <dbReference type="NCBI Taxonomy" id="68282"/>
    <lineage>
        <taxon>Bacteria</taxon>
        <taxon>Bacillati</taxon>
        <taxon>Actinomycetota</taxon>
        <taxon>Actinomycetes</taxon>
        <taxon>Kitasatosporales</taxon>
        <taxon>Streptomycetaceae</taxon>
        <taxon>Streptomyces</taxon>
    </lineage>
</organism>